<dbReference type="EMBL" id="JAPDDS010000012">
    <property type="protein sequence ID" value="MCW1886831.1"/>
    <property type="molecule type" value="Genomic_DNA"/>
</dbReference>
<gene>
    <name evidence="2" type="ORF">OKA04_18975</name>
</gene>
<keyword evidence="1" id="KW-1277">Toxin-antitoxin system</keyword>
<protein>
    <submittedName>
        <fullName evidence="2">Type II toxin-antitoxin system RelE/ParE family toxin</fullName>
    </submittedName>
</protein>
<evidence type="ECO:0000256" key="1">
    <source>
        <dbReference type="ARBA" id="ARBA00022649"/>
    </source>
</evidence>
<evidence type="ECO:0000313" key="2">
    <source>
        <dbReference type="EMBL" id="MCW1886831.1"/>
    </source>
</evidence>
<dbReference type="InterPro" id="IPR007712">
    <property type="entry name" value="RelE/ParE_toxin"/>
</dbReference>
<comment type="caution">
    <text evidence="2">The sequence shown here is derived from an EMBL/GenBank/DDBJ whole genome shotgun (WGS) entry which is preliminary data.</text>
</comment>
<dbReference type="Pfam" id="PF05016">
    <property type="entry name" value="ParE_toxin"/>
    <property type="match status" value="1"/>
</dbReference>
<proteinExistence type="predicted"/>
<organism evidence="2 3">
    <name type="scientific">Luteolibacter flavescens</name>
    <dbReference type="NCBI Taxonomy" id="1859460"/>
    <lineage>
        <taxon>Bacteria</taxon>
        <taxon>Pseudomonadati</taxon>
        <taxon>Verrucomicrobiota</taxon>
        <taxon>Verrucomicrobiia</taxon>
        <taxon>Verrucomicrobiales</taxon>
        <taxon>Verrucomicrobiaceae</taxon>
        <taxon>Luteolibacter</taxon>
    </lineage>
</organism>
<reference evidence="2 3" key="1">
    <citation type="submission" date="2022-10" db="EMBL/GenBank/DDBJ databases">
        <title>Luteolibacter flavescens strain MCCC 1K03193, whole genome shotgun sequencing project.</title>
        <authorList>
            <person name="Zhao G."/>
            <person name="Shen L."/>
        </authorList>
    </citation>
    <scope>NUCLEOTIDE SEQUENCE [LARGE SCALE GENOMIC DNA]</scope>
    <source>
        <strain evidence="2 3">MCCC 1K03193</strain>
    </source>
</reference>
<keyword evidence="3" id="KW-1185">Reference proteome</keyword>
<dbReference type="InterPro" id="IPR035093">
    <property type="entry name" value="RelE/ParE_toxin_dom_sf"/>
</dbReference>
<name>A0ABT3FTB9_9BACT</name>
<dbReference type="RefSeq" id="WP_264502784.1">
    <property type="nucleotide sequence ID" value="NZ_JAPDDS010000012.1"/>
</dbReference>
<dbReference type="Proteomes" id="UP001207930">
    <property type="component" value="Unassembled WGS sequence"/>
</dbReference>
<sequence length="96" mass="11341">MELSIHPLAAKDARKIADTYSSISGELVTRFWHELDATLDMIESAPTQFHFDDSGLRRANLRKFPYHILFDEHLDVTRILVIRHDRRHPSYGLRRR</sequence>
<evidence type="ECO:0000313" key="3">
    <source>
        <dbReference type="Proteomes" id="UP001207930"/>
    </source>
</evidence>
<accession>A0ABT3FTB9</accession>
<dbReference type="Gene3D" id="3.30.2310.20">
    <property type="entry name" value="RelE-like"/>
    <property type="match status" value="1"/>
</dbReference>